<dbReference type="Gene3D" id="1.10.10.60">
    <property type="entry name" value="Homeodomain-like"/>
    <property type="match status" value="2"/>
</dbReference>
<evidence type="ECO:0000256" key="2">
    <source>
        <dbReference type="ARBA" id="ARBA00023125"/>
    </source>
</evidence>
<dbReference type="GO" id="GO:0003700">
    <property type="term" value="F:DNA-binding transcription factor activity"/>
    <property type="evidence" value="ECO:0007669"/>
    <property type="project" value="InterPro"/>
</dbReference>
<feature type="domain" description="HTH araC/xylS-type" evidence="4">
    <location>
        <begin position="308"/>
        <end position="406"/>
    </location>
</feature>
<keyword evidence="6" id="KW-1185">Reference proteome</keyword>
<keyword evidence="1" id="KW-0805">Transcription regulation</keyword>
<reference evidence="6" key="1">
    <citation type="submission" date="2016-10" db="EMBL/GenBank/DDBJ databases">
        <authorList>
            <person name="Varghese N."/>
            <person name="Submissions S."/>
        </authorList>
    </citation>
    <scope>NUCLEOTIDE SEQUENCE [LARGE SCALE GENOMIC DNA]</scope>
    <source>
        <strain evidence="6">M83</strain>
    </source>
</reference>
<dbReference type="PROSITE" id="PS01124">
    <property type="entry name" value="HTH_ARAC_FAMILY_2"/>
    <property type="match status" value="1"/>
</dbReference>
<dbReference type="Pfam" id="PF12833">
    <property type="entry name" value="HTH_18"/>
    <property type="match status" value="1"/>
</dbReference>
<dbReference type="SMART" id="SM00342">
    <property type="entry name" value="HTH_ARAC"/>
    <property type="match status" value="1"/>
</dbReference>
<dbReference type="SUPFAM" id="SSF46689">
    <property type="entry name" value="Homeodomain-like"/>
    <property type="match status" value="2"/>
</dbReference>
<dbReference type="AlphaFoldDB" id="A0A1G9YRQ7"/>
<proteinExistence type="predicted"/>
<evidence type="ECO:0000256" key="3">
    <source>
        <dbReference type="ARBA" id="ARBA00023163"/>
    </source>
</evidence>
<accession>A0A1G9YRQ7</accession>
<organism evidence="5 6">
    <name type="scientific">Lachnospira pectinoschiza</name>
    <dbReference type="NCBI Taxonomy" id="28052"/>
    <lineage>
        <taxon>Bacteria</taxon>
        <taxon>Bacillati</taxon>
        <taxon>Bacillota</taxon>
        <taxon>Clostridia</taxon>
        <taxon>Lachnospirales</taxon>
        <taxon>Lachnospiraceae</taxon>
        <taxon>Lachnospira</taxon>
    </lineage>
</organism>
<dbReference type="PANTHER" id="PTHR43280">
    <property type="entry name" value="ARAC-FAMILY TRANSCRIPTIONAL REGULATOR"/>
    <property type="match status" value="1"/>
</dbReference>
<evidence type="ECO:0000256" key="1">
    <source>
        <dbReference type="ARBA" id="ARBA00023015"/>
    </source>
</evidence>
<dbReference type="RefSeq" id="WP_074521935.1">
    <property type="nucleotide sequence ID" value="NZ_FNHZ01000006.1"/>
</dbReference>
<dbReference type="InterPro" id="IPR018060">
    <property type="entry name" value="HTH_AraC"/>
</dbReference>
<dbReference type="GO" id="GO:0043565">
    <property type="term" value="F:sequence-specific DNA binding"/>
    <property type="evidence" value="ECO:0007669"/>
    <property type="project" value="InterPro"/>
</dbReference>
<dbReference type="Proteomes" id="UP000187651">
    <property type="component" value="Unassembled WGS sequence"/>
</dbReference>
<name>A0A1G9YRQ7_9FIRM</name>
<protein>
    <submittedName>
        <fullName evidence="5">Helix-turn-helix domain-containing protein</fullName>
    </submittedName>
</protein>
<evidence type="ECO:0000313" key="5">
    <source>
        <dbReference type="EMBL" id="SDN11804.1"/>
    </source>
</evidence>
<sequence length="408" mass="47919">MNADLIYTYKNILEALGIQFLLINKNLDNLDELDYKFRSSLYDNFDYETILKDVIKEEKTSPVLFFKDDFNLNYCFFELPSVIQEEYKAKYAILGPVIYRFITQMDLDEIMEEHHFPLSISKDLLEFYNRIPSLPTHDFWISLLMPLLKPLFGSNNDYHFIDIAQDIVNKKKEKTYDLAENPDHTSFQAVADRYKAEDAMLAAVINGNTDLAVELYHRFRQFNISPRTPDNLRNVKNFLIIFNTNLRRAADTAQIHPYYIDNLSREFAIRIESTNNVSQLESLSITMLRRYCMLVHNYSTKNYSSIIKKCIEKIRFEYNEHITLDSLASYLAITPSYLSVQFKKETSQTITDYIQNVRLEHAILLLNSTSDSIQEIASLCGFPDSNYFTRVFKKKKGLTPKEYRKHII</sequence>
<dbReference type="InterPro" id="IPR009057">
    <property type="entry name" value="Homeodomain-like_sf"/>
</dbReference>
<gene>
    <name evidence="5" type="ORF">SAMN05216544_1908</name>
</gene>
<evidence type="ECO:0000259" key="4">
    <source>
        <dbReference type="PROSITE" id="PS01124"/>
    </source>
</evidence>
<keyword evidence="2" id="KW-0238">DNA-binding</keyword>
<keyword evidence="3" id="KW-0804">Transcription</keyword>
<dbReference type="InterPro" id="IPR020449">
    <property type="entry name" value="Tscrpt_reg_AraC-type_HTH"/>
</dbReference>
<dbReference type="PROSITE" id="PS00041">
    <property type="entry name" value="HTH_ARAC_FAMILY_1"/>
    <property type="match status" value="1"/>
</dbReference>
<dbReference type="OrthoDB" id="1650670at2"/>
<dbReference type="EMBL" id="FNHZ01000006">
    <property type="protein sequence ID" value="SDN11804.1"/>
    <property type="molecule type" value="Genomic_DNA"/>
</dbReference>
<dbReference type="PRINTS" id="PR00032">
    <property type="entry name" value="HTHARAC"/>
</dbReference>
<evidence type="ECO:0000313" key="6">
    <source>
        <dbReference type="Proteomes" id="UP000187651"/>
    </source>
</evidence>
<dbReference type="PANTHER" id="PTHR43280:SF34">
    <property type="entry name" value="ARAC-FAMILY TRANSCRIPTIONAL REGULATOR"/>
    <property type="match status" value="1"/>
</dbReference>
<dbReference type="InterPro" id="IPR018062">
    <property type="entry name" value="HTH_AraC-typ_CS"/>
</dbReference>